<dbReference type="InterPro" id="IPR035965">
    <property type="entry name" value="PAS-like_dom_sf"/>
</dbReference>
<reference evidence="18" key="1">
    <citation type="submission" date="2022-11" db="EMBL/GenBank/DDBJ databases">
        <authorList>
            <person name="Petersen C."/>
        </authorList>
    </citation>
    <scope>NUCLEOTIDE SEQUENCE</scope>
    <source>
        <strain evidence="18">IBT 19713</strain>
    </source>
</reference>
<evidence type="ECO:0000256" key="5">
    <source>
        <dbReference type="ARBA" id="ARBA00022723"/>
    </source>
</evidence>
<evidence type="ECO:0000256" key="14">
    <source>
        <dbReference type="ARBA" id="ARBA00023170"/>
    </source>
</evidence>
<keyword evidence="9" id="KW-0157">Chromophore</keyword>
<dbReference type="PANTHER" id="PTHR47429:SF7">
    <property type="entry name" value="GATA-FACTOR"/>
    <property type="match status" value="1"/>
</dbReference>
<dbReference type="AlphaFoldDB" id="A0A9W9NHF5"/>
<dbReference type="Pfam" id="PF08447">
    <property type="entry name" value="PAS_3"/>
    <property type="match status" value="1"/>
</dbReference>
<feature type="region of interest" description="Disordered" evidence="16">
    <location>
        <begin position="895"/>
        <end position="955"/>
    </location>
</feature>
<dbReference type="InterPro" id="IPR001610">
    <property type="entry name" value="PAC"/>
</dbReference>
<accession>A0A9W9NHF5</accession>
<sequence length="1007" mass="110867">MADPMDSFLEYRESRDDVLQPSLSQDAALMGFPDSHVANYDFPMLPQDGDLTLANFDRIPPSQPELEGHLSDVMLNYESVPSSGVSMPLSLDATNAFYVPTTYPAAPMGHAPSLDQTQLHSTYPQFQPHLPAQYLQQQRQQPPLRALPARKELYTSGNSSTASLDDLDFSRPSERSPALARPLVQGRARPQPSPLRATQPVAIQPKKPPPAQGLNTPDASRSEHAGIYSGSGFDILGVLVSVASRPNPQINIGAVDLSCAFVLCDILKPDSPIVYVSEAFERLTGYVKDEIVGRNCRFLQDPEGQIQAGAARSFVDAQTVYRLRSTIDDRSEIQASIINYRKGGQPFMNLITMIPIQWDSGEYRFYVGFQVDLVEKPDAITRRNADGTYSINYQRDQLPKYVVPPPEIYRIRPDLATRFDHNEVSAILNAVGAPGSNLSRDYLDRILVENTDDVIHVLSLNSEFLYVSPSCKKILEYDPIELVGKTLSAVCHPSDIGPVIRDLRASTTSAPISVVYRIRQKYRGYIWFESHGSWHIDPHQGRTHVVMTGRPRPVYALDQIAGLGSSAALAENDIWAKVSLSGVLLFVTSKVKSVLGRTPDDLIGKSLHELMEPGTDASDINKALEAAIAASDPESNTLSAHTTLYAGDLQEDSRPSFLVAQIRFVRSSPAPAAATLAANDDKMGSVPGSSKPTTLVTKDANPPGPDGVLGQRPVDLSLVGLNGLPSGNRSASPSDPATFFTELNPTRGSNWQIELRELEKQNRTLTEELQRLLSRRKKRKRKQSAVSVEKACAMCNTPEYARMAARSERESRLVQQLWPPMGKAGAQSSAATCNDGSALRACGIHQPLIERCSIRSDISTTTLVQRNRQLRRTQRLDPPTGPDHLVINRQILQIPPEPRPIDPPGQHTRHNALEPIMLPHQPEHRTRAQDLRRTRPGRPPRIREAQQQRARSCAEPAAGSGAGILFCRTAAASECASSAFVLRWEALVRSFAIWYGRRQVVGVMAEP</sequence>
<dbReference type="Pfam" id="PF13426">
    <property type="entry name" value="PAS_9"/>
    <property type="match status" value="2"/>
</dbReference>
<evidence type="ECO:0000256" key="11">
    <source>
        <dbReference type="ARBA" id="ARBA00023125"/>
    </source>
</evidence>
<dbReference type="RefSeq" id="XP_058326653.1">
    <property type="nucleotide sequence ID" value="XM_058478323.1"/>
</dbReference>
<evidence type="ECO:0000256" key="15">
    <source>
        <dbReference type="SAM" id="Coils"/>
    </source>
</evidence>
<keyword evidence="15" id="KW-0175">Coiled coil</keyword>
<dbReference type="SMART" id="SM00086">
    <property type="entry name" value="PAC"/>
    <property type="match status" value="2"/>
</dbReference>
<name>A0A9W9NHF5_9EURO</name>
<dbReference type="OrthoDB" id="447251at2759"/>
<feature type="domain" description="PAS" evidence="17">
    <location>
        <begin position="266"/>
        <end position="295"/>
    </location>
</feature>
<evidence type="ECO:0000256" key="13">
    <source>
        <dbReference type="ARBA" id="ARBA00023163"/>
    </source>
</evidence>
<evidence type="ECO:0000256" key="16">
    <source>
        <dbReference type="SAM" id="MobiDB-lite"/>
    </source>
</evidence>
<evidence type="ECO:0000256" key="7">
    <source>
        <dbReference type="ARBA" id="ARBA00022771"/>
    </source>
</evidence>
<evidence type="ECO:0000256" key="10">
    <source>
        <dbReference type="ARBA" id="ARBA00023015"/>
    </source>
</evidence>
<evidence type="ECO:0000313" key="19">
    <source>
        <dbReference type="Proteomes" id="UP001150941"/>
    </source>
</evidence>
<dbReference type="SMART" id="SM00091">
    <property type="entry name" value="PAS"/>
    <property type="match status" value="3"/>
</dbReference>
<dbReference type="Gene3D" id="3.30.450.20">
    <property type="entry name" value="PAS domain"/>
    <property type="match status" value="3"/>
</dbReference>
<keyword evidence="6" id="KW-0677">Repeat</keyword>
<dbReference type="InterPro" id="IPR013655">
    <property type="entry name" value="PAS_fold_3"/>
</dbReference>
<dbReference type="InterPro" id="IPR000014">
    <property type="entry name" value="PAS"/>
</dbReference>
<dbReference type="SUPFAM" id="SSF55785">
    <property type="entry name" value="PYP-like sensor domain (PAS domain)"/>
    <property type="match status" value="2"/>
</dbReference>
<keyword evidence="4" id="KW-0288">FMN</keyword>
<evidence type="ECO:0000256" key="1">
    <source>
        <dbReference type="ARBA" id="ARBA00022543"/>
    </source>
</evidence>
<keyword evidence="2" id="KW-0716">Sensory transduction</keyword>
<evidence type="ECO:0000313" key="18">
    <source>
        <dbReference type="EMBL" id="KAJ5219823.1"/>
    </source>
</evidence>
<evidence type="ECO:0000256" key="6">
    <source>
        <dbReference type="ARBA" id="ARBA00022737"/>
    </source>
</evidence>
<keyword evidence="19" id="KW-1185">Reference proteome</keyword>
<feature type="domain" description="PAS" evidence="17">
    <location>
        <begin position="578"/>
        <end position="631"/>
    </location>
</feature>
<feature type="compositionally biased region" description="Basic and acidic residues" evidence="16">
    <location>
        <begin position="921"/>
        <end position="933"/>
    </location>
</feature>
<dbReference type="GO" id="GO:0003677">
    <property type="term" value="F:DNA binding"/>
    <property type="evidence" value="ECO:0007669"/>
    <property type="project" value="UniProtKB-KW"/>
</dbReference>
<keyword evidence="11" id="KW-0238">DNA-binding</keyword>
<keyword evidence="10" id="KW-0805">Transcription regulation</keyword>
<protein>
    <submittedName>
        <fullName evidence="18">White collar 1 protein</fullName>
    </submittedName>
</protein>
<dbReference type="CDD" id="cd00130">
    <property type="entry name" value="PAS"/>
    <property type="match status" value="3"/>
</dbReference>
<feature type="coiled-coil region" evidence="15">
    <location>
        <begin position="748"/>
        <end position="782"/>
    </location>
</feature>
<dbReference type="GO" id="GO:0008270">
    <property type="term" value="F:zinc ion binding"/>
    <property type="evidence" value="ECO:0007669"/>
    <property type="project" value="UniProtKB-KW"/>
</dbReference>
<keyword evidence="7" id="KW-0863">Zinc-finger</keyword>
<evidence type="ECO:0000256" key="4">
    <source>
        <dbReference type="ARBA" id="ARBA00022643"/>
    </source>
</evidence>
<dbReference type="GO" id="GO:0009881">
    <property type="term" value="F:photoreceptor activity"/>
    <property type="evidence" value="ECO:0007669"/>
    <property type="project" value="UniProtKB-KW"/>
</dbReference>
<dbReference type="GeneID" id="83205626"/>
<keyword evidence="14" id="KW-0675">Receptor</keyword>
<dbReference type="PROSITE" id="PS50112">
    <property type="entry name" value="PAS"/>
    <property type="match status" value="3"/>
</dbReference>
<dbReference type="EMBL" id="JAPQKS010000007">
    <property type="protein sequence ID" value="KAJ5219823.1"/>
    <property type="molecule type" value="Genomic_DNA"/>
</dbReference>
<dbReference type="FunFam" id="3.30.450.20:FF:000064">
    <property type="entry name" value="Vivid PAS protein VVD"/>
    <property type="match status" value="1"/>
</dbReference>
<comment type="caution">
    <text evidence="18">The sequence shown here is derived from an EMBL/GenBank/DDBJ whole genome shotgun (WGS) entry which is preliminary data.</text>
</comment>
<proteinExistence type="predicted"/>
<evidence type="ECO:0000256" key="9">
    <source>
        <dbReference type="ARBA" id="ARBA00022991"/>
    </source>
</evidence>
<evidence type="ECO:0000256" key="2">
    <source>
        <dbReference type="ARBA" id="ARBA00022606"/>
    </source>
</evidence>
<feature type="compositionally biased region" description="Polar residues" evidence="16">
    <location>
        <begin position="687"/>
        <end position="696"/>
    </location>
</feature>
<feature type="region of interest" description="Disordered" evidence="16">
    <location>
        <begin position="680"/>
        <end position="707"/>
    </location>
</feature>
<evidence type="ECO:0000256" key="12">
    <source>
        <dbReference type="ARBA" id="ARBA00023159"/>
    </source>
</evidence>
<evidence type="ECO:0000259" key="17">
    <source>
        <dbReference type="PROSITE" id="PS50112"/>
    </source>
</evidence>
<feature type="region of interest" description="Disordered" evidence="16">
    <location>
        <begin position="154"/>
        <end position="223"/>
    </location>
</feature>
<evidence type="ECO:0000256" key="3">
    <source>
        <dbReference type="ARBA" id="ARBA00022630"/>
    </source>
</evidence>
<evidence type="ECO:0000256" key="8">
    <source>
        <dbReference type="ARBA" id="ARBA00022833"/>
    </source>
</evidence>
<keyword evidence="12" id="KW-0010">Activator</keyword>
<keyword evidence="8" id="KW-0862">Zinc</keyword>
<gene>
    <name evidence="18" type="ORF">N7468_009027</name>
</gene>
<keyword evidence="13" id="KW-0804">Transcription</keyword>
<dbReference type="NCBIfam" id="TIGR00229">
    <property type="entry name" value="sensory_box"/>
    <property type="match status" value="2"/>
</dbReference>
<feature type="domain" description="PAS" evidence="17">
    <location>
        <begin position="447"/>
        <end position="510"/>
    </location>
</feature>
<keyword evidence="1" id="KW-0600">Photoreceptor protein</keyword>
<organism evidence="18 19">
    <name type="scientific">Penicillium chermesinum</name>
    <dbReference type="NCBI Taxonomy" id="63820"/>
    <lineage>
        <taxon>Eukaryota</taxon>
        <taxon>Fungi</taxon>
        <taxon>Dikarya</taxon>
        <taxon>Ascomycota</taxon>
        <taxon>Pezizomycotina</taxon>
        <taxon>Eurotiomycetes</taxon>
        <taxon>Eurotiomycetidae</taxon>
        <taxon>Eurotiales</taxon>
        <taxon>Aspergillaceae</taxon>
        <taxon>Penicillium</taxon>
    </lineage>
</organism>
<keyword evidence="5" id="KW-0479">Metal-binding</keyword>
<dbReference type="GO" id="GO:0005634">
    <property type="term" value="C:nucleus"/>
    <property type="evidence" value="ECO:0007669"/>
    <property type="project" value="TreeGrafter"/>
</dbReference>
<dbReference type="Proteomes" id="UP001150941">
    <property type="component" value="Unassembled WGS sequence"/>
</dbReference>
<reference evidence="18" key="2">
    <citation type="journal article" date="2023" name="IMA Fungus">
        <title>Comparative genomic study of the Penicillium genus elucidates a diverse pangenome and 15 lateral gene transfer events.</title>
        <authorList>
            <person name="Petersen C."/>
            <person name="Sorensen T."/>
            <person name="Nielsen M.R."/>
            <person name="Sondergaard T.E."/>
            <person name="Sorensen J.L."/>
            <person name="Fitzpatrick D.A."/>
            <person name="Frisvad J.C."/>
            <person name="Nielsen K.L."/>
        </authorList>
    </citation>
    <scope>NUCLEOTIDE SEQUENCE</scope>
    <source>
        <strain evidence="18">IBT 19713</strain>
    </source>
</reference>
<dbReference type="PANTHER" id="PTHR47429">
    <property type="entry name" value="PROTEIN TWIN LOV 1"/>
    <property type="match status" value="1"/>
</dbReference>
<keyword evidence="3" id="KW-0285">Flavoprotein</keyword>